<dbReference type="InterPro" id="IPR013087">
    <property type="entry name" value="Znf_C2H2_type"/>
</dbReference>
<accession>A0AA36HZD5</accession>
<dbReference type="SUPFAM" id="SSF55120">
    <property type="entry name" value="Pseudouridine synthase"/>
    <property type="match status" value="1"/>
</dbReference>
<dbReference type="EMBL" id="CAUJNA010000469">
    <property type="protein sequence ID" value="CAJ1377545.1"/>
    <property type="molecule type" value="Genomic_DNA"/>
</dbReference>
<feature type="domain" description="C2H2-type" evidence="1">
    <location>
        <begin position="41"/>
        <end position="65"/>
    </location>
</feature>
<dbReference type="GO" id="GO:0003723">
    <property type="term" value="F:RNA binding"/>
    <property type="evidence" value="ECO:0007669"/>
    <property type="project" value="InterPro"/>
</dbReference>
<dbReference type="PANTHER" id="PTHR11142">
    <property type="entry name" value="PSEUDOURIDYLATE SYNTHASE"/>
    <property type="match status" value="1"/>
</dbReference>
<keyword evidence="3" id="KW-1185">Reference proteome</keyword>
<evidence type="ECO:0000313" key="2">
    <source>
        <dbReference type="EMBL" id="CAJ1377545.1"/>
    </source>
</evidence>
<reference evidence="2" key="1">
    <citation type="submission" date="2023-08" db="EMBL/GenBank/DDBJ databases">
        <authorList>
            <person name="Chen Y."/>
            <person name="Shah S."/>
            <person name="Dougan E. K."/>
            <person name="Thang M."/>
            <person name="Chan C."/>
        </authorList>
    </citation>
    <scope>NUCLEOTIDE SEQUENCE</scope>
</reference>
<dbReference type="PROSITE" id="PS00028">
    <property type="entry name" value="ZINC_FINGER_C2H2_1"/>
    <property type="match status" value="1"/>
</dbReference>
<proteinExistence type="predicted"/>
<dbReference type="InterPro" id="IPR020095">
    <property type="entry name" value="PsdUridine_synth_TruA_C"/>
</dbReference>
<dbReference type="GO" id="GO:0031119">
    <property type="term" value="P:tRNA pseudouridine synthesis"/>
    <property type="evidence" value="ECO:0007669"/>
    <property type="project" value="TreeGrafter"/>
</dbReference>
<dbReference type="InterPro" id="IPR020103">
    <property type="entry name" value="PsdUridine_synth_cat_dom_sf"/>
</dbReference>
<comment type="caution">
    <text evidence="2">The sequence shown here is derived from an EMBL/GenBank/DDBJ whole genome shotgun (WGS) entry which is preliminary data.</text>
</comment>
<dbReference type="Proteomes" id="UP001178507">
    <property type="component" value="Unassembled WGS sequence"/>
</dbReference>
<dbReference type="AlphaFoldDB" id="A0AA36HZD5"/>
<dbReference type="Gene3D" id="3.60.130.30">
    <property type="match status" value="1"/>
</dbReference>
<name>A0AA36HZD5_9DINO</name>
<gene>
    <name evidence="2" type="ORF">EVOR1521_LOCUS6320</name>
</gene>
<evidence type="ECO:0000259" key="1">
    <source>
        <dbReference type="PROSITE" id="PS00028"/>
    </source>
</evidence>
<dbReference type="GO" id="GO:0005634">
    <property type="term" value="C:nucleus"/>
    <property type="evidence" value="ECO:0007669"/>
    <property type="project" value="TreeGrafter"/>
</dbReference>
<sequence>MAMALLRCAFVPVASYPSIRSLRQGGRCLAAGEKGVVRPVCRCRHCGRLMPTRNALFRHLQVEDHCRELMCQEDPAGAAAVLRSAPWCTVALLVSYAAGGHAAARRLALRCLKATGDEAALQMSQAGDALLRRQLLADCGQEQVLSSSGGALADVLSARVPVHIPLPRAGAVSADVQILGASLAPSNFEAEADCTRRDYCYLLPLWALCPEVSGQRSEHRRGALRRLKALLRRAGAKLREGSWSWQSFADGDLTELQRRGKGVSSHISSLKASEVSLSWGPCVLIDISGDYFLGGQCQRLVSLLLAIFHGWLPEETLETALREELELVKAPEEFLFLRRCGFAELSRRNEQLLEDVKVIEADVLERVCAAPELARRWLPQLKCWAQTFRTVGTGAHLPAATCRLPAAPAAAPEEYGEVLALLRRLARGGWPKPSRARARLLKGEGGSFSLGFVGSGQALPGNGAFPEFLGPVFALERRLRPTRSSAVAAVNCNAAFAPHRDGGLGHQSTSLIVGLGDYTGGELCVDGVVADIRYQPLDFHGGRQKHWTLPFQGERFSIVWFTPGSD</sequence>
<dbReference type="Gene3D" id="3.30.70.660">
    <property type="entry name" value="Pseudouridine synthase I, catalytic domain, C-terminal subdomain"/>
    <property type="match status" value="1"/>
</dbReference>
<protein>
    <recommendedName>
        <fullName evidence="1">C2H2-type domain-containing protein</fullName>
    </recommendedName>
</protein>
<dbReference type="PANTHER" id="PTHR11142:SF4">
    <property type="entry name" value="PSEUDOURIDYLATE SYNTHASE 1 HOMOLOG"/>
    <property type="match status" value="1"/>
</dbReference>
<dbReference type="GO" id="GO:0009982">
    <property type="term" value="F:pseudouridine synthase activity"/>
    <property type="evidence" value="ECO:0007669"/>
    <property type="project" value="InterPro"/>
</dbReference>
<dbReference type="GO" id="GO:1990481">
    <property type="term" value="P:mRNA pseudouridine synthesis"/>
    <property type="evidence" value="ECO:0007669"/>
    <property type="project" value="TreeGrafter"/>
</dbReference>
<evidence type="ECO:0000313" key="3">
    <source>
        <dbReference type="Proteomes" id="UP001178507"/>
    </source>
</evidence>
<dbReference type="InterPro" id="IPR001406">
    <property type="entry name" value="PsdUridine_synth_TruA"/>
</dbReference>
<organism evidence="2 3">
    <name type="scientific">Effrenium voratum</name>
    <dbReference type="NCBI Taxonomy" id="2562239"/>
    <lineage>
        <taxon>Eukaryota</taxon>
        <taxon>Sar</taxon>
        <taxon>Alveolata</taxon>
        <taxon>Dinophyceae</taxon>
        <taxon>Suessiales</taxon>
        <taxon>Symbiodiniaceae</taxon>
        <taxon>Effrenium</taxon>
    </lineage>
</organism>